<evidence type="ECO:0000313" key="3">
    <source>
        <dbReference type="Proteomes" id="UP001501570"/>
    </source>
</evidence>
<accession>A0ABP9SJ71</accession>
<protein>
    <submittedName>
        <fullName evidence="2">Uncharacterized protein</fullName>
    </submittedName>
</protein>
<gene>
    <name evidence="2" type="ORF">GCM10023322_68410</name>
</gene>
<feature type="compositionally biased region" description="Polar residues" evidence="1">
    <location>
        <begin position="52"/>
        <end position="61"/>
    </location>
</feature>
<feature type="region of interest" description="Disordered" evidence="1">
    <location>
        <begin position="35"/>
        <end position="83"/>
    </location>
</feature>
<reference evidence="3" key="1">
    <citation type="journal article" date="2019" name="Int. J. Syst. Evol. Microbiol.">
        <title>The Global Catalogue of Microorganisms (GCM) 10K type strain sequencing project: providing services to taxonomists for standard genome sequencing and annotation.</title>
        <authorList>
            <consortium name="The Broad Institute Genomics Platform"/>
            <consortium name="The Broad Institute Genome Sequencing Center for Infectious Disease"/>
            <person name="Wu L."/>
            <person name="Ma J."/>
        </authorList>
    </citation>
    <scope>NUCLEOTIDE SEQUENCE [LARGE SCALE GENOMIC DNA]</scope>
    <source>
        <strain evidence="3">JCM 18304</strain>
    </source>
</reference>
<keyword evidence="3" id="KW-1185">Reference proteome</keyword>
<proteinExistence type="predicted"/>
<name>A0ABP9SJ71_9ACTN</name>
<evidence type="ECO:0000256" key="1">
    <source>
        <dbReference type="SAM" id="MobiDB-lite"/>
    </source>
</evidence>
<sequence>MLFSIEPDDAPATSMPAEQFVTRVLPVMDRSGASVAKTASSPGLKVFPDTTAPVTRDSTSMPGPVLREVPADGDVAGGSRDLGPDLRIGTYRTAVDHNVRRVVDRHRDRGAARNALTAARRKRLDRGQ</sequence>
<dbReference type="EMBL" id="BAABJQ010000029">
    <property type="protein sequence ID" value="GAA5197357.1"/>
    <property type="molecule type" value="Genomic_DNA"/>
</dbReference>
<dbReference type="Proteomes" id="UP001501570">
    <property type="component" value="Unassembled WGS sequence"/>
</dbReference>
<comment type="caution">
    <text evidence="2">The sequence shown here is derived from an EMBL/GenBank/DDBJ whole genome shotgun (WGS) entry which is preliminary data.</text>
</comment>
<evidence type="ECO:0000313" key="2">
    <source>
        <dbReference type="EMBL" id="GAA5197357.1"/>
    </source>
</evidence>
<feature type="compositionally biased region" description="Basic residues" evidence="1">
    <location>
        <begin position="119"/>
        <end position="128"/>
    </location>
</feature>
<feature type="region of interest" description="Disordered" evidence="1">
    <location>
        <begin position="105"/>
        <end position="128"/>
    </location>
</feature>
<organism evidence="2 3">
    <name type="scientific">Rugosimonospora acidiphila</name>
    <dbReference type="NCBI Taxonomy" id="556531"/>
    <lineage>
        <taxon>Bacteria</taxon>
        <taxon>Bacillati</taxon>
        <taxon>Actinomycetota</taxon>
        <taxon>Actinomycetes</taxon>
        <taxon>Micromonosporales</taxon>
        <taxon>Micromonosporaceae</taxon>
        <taxon>Rugosimonospora</taxon>
    </lineage>
</organism>